<keyword evidence="3" id="KW-1185">Reference proteome</keyword>
<feature type="domain" description="R13L1/DRL21-like LRR repeat region" evidence="1">
    <location>
        <begin position="112"/>
        <end position="191"/>
    </location>
</feature>
<protein>
    <recommendedName>
        <fullName evidence="1">R13L1/DRL21-like LRR repeat region domain-containing protein</fullName>
    </recommendedName>
</protein>
<name>A0A9Q1K2F6_9CARY</name>
<evidence type="ECO:0000313" key="2">
    <source>
        <dbReference type="EMBL" id="KAJ8435167.1"/>
    </source>
</evidence>
<sequence length="193" mass="21604">MKGYEQTGEFKAASVTGMSRVDTDVSIFEGIKATRPRVGKSPKLNKQADPPKVFQSVIQWFPSSPQLNHATYRLVLHRPHQGCLELTHIPLGLGSLTHLETVVHSGGEWGVDELNHLSNVTELEIAVEGLGLAKKANLQAKEKLTSLCIMFNPKHMSKEKSKMVLCGLQPNVNLRYLWIEHYEGEKLSSWMMT</sequence>
<organism evidence="2 3">
    <name type="scientific">Carnegiea gigantea</name>
    <dbReference type="NCBI Taxonomy" id="171969"/>
    <lineage>
        <taxon>Eukaryota</taxon>
        <taxon>Viridiplantae</taxon>
        <taxon>Streptophyta</taxon>
        <taxon>Embryophyta</taxon>
        <taxon>Tracheophyta</taxon>
        <taxon>Spermatophyta</taxon>
        <taxon>Magnoliopsida</taxon>
        <taxon>eudicotyledons</taxon>
        <taxon>Gunneridae</taxon>
        <taxon>Pentapetalae</taxon>
        <taxon>Caryophyllales</taxon>
        <taxon>Cactineae</taxon>
        <taxon>Cactaceae</taxon>
        <taxon>Cactoideae</taxon>
        <taxon>Echinocereeae</taxon>
        <taxon>Carnegiea</taxon>
    </lineage>
</organism>
<dbReference type="OrthoDB" id="1921559at2759"/>
<evidence type="ECO:0000259" key="1">
    <source>
        <dbReference type="Pfam" id="PF25019"/>
    </source>
</evidence>
<dbReference type="InterPro" id="IPR032675">
    <property type="entry name" value="LRR_dom_sf"/>
</dbReference>
<accession>A0A9Q1K2F6</accession>
<dbReference type="Proteomes" id="UP001153076">
    <property type="component" value="Unassembled WGS sequence"/>
</dbReference>
<dbReference type="EMBL" id="JAKOGI010000428">
    <property type="protein sequence ID" value="KAJ8435167.1"/>
    <property type="molecule type" value="Genomic_DNA"/>
</dbReference>
<gene>
    <name evidence="2" type="ORF">Cgig2_028353</name>
</gene>
<proteinExistence type="predicted"/>
<evidence type="ECO:0000313" key="3">
    <source>
        <dbReference type="Proteomes" id="UP001153076"/>
    </source>
</evidence>
<comment type="caution">
    <text evidence="2">The sequence shown here is derived from an EMBL/GenBank/DDBJ whole genome shotgun (WGS) entry which is preliminary data.</text>
</comment>
<dbReference type="InterPro" id="IPR056789">
    <property type="entry name" value="LRR_R13L1-DRL21"/>
</dbReference>
<dbReference type="Gene3D" id="3.80.10.10">
    <property type="entry name" value="Ribonuclease Inhibitor"/>
    <property type="match status" value="1"/>
</dbReference>
<dbReference type="AlphaFoldDB" id="A0A9Q1K2F6"/>
<reference evidence="2" key="1">
    <citation type="submission" date="2022-04" db="EMBL/GenBank/DDBJ databases">
        <title>Carnegiea gigantea Genome sequencing and assembly v2.</title>
        <authorList>
            <person name="Copetti D."/>
            <person name="Sanderson M.J."/>
            <person name="Burquez A."/>
            <person name="Wojciechowski M.F."/>
        </authorList>
    </citation>
    <scope>NUCLEOTIDE SEQUENCE</scope>
    <source>
        <strain evidence="2">SGP5-SGP5p</strain>
        <tissue evidence="2">Aerial part</tissue>
    </source>
</reference>
<dbReference type="Pfam" id="PF25019">
    <property type="entry name" value="LRR_R13L1-DRL21"/>
    <property type="match status" value="1"/>
</dbReference>